<dbReference type="Proteomes" id="UP000663929">
    <property type="component" value="Chromosome"/>
</dbReference>
<protein>
    <submittedName>
        <fullName evidence="5">Histidine phosphatase family protein</fullName>
    </submittedName>
</protein>
<evidence type="ECO:0000256" key="4">
    <source>
        <dbReference type="PIRSR" id="PIRSR613078-2"/>
    </source>
</evidence>
<feature type="active site" description="Tele-phosphohistidine intermediate" evidence="3">
    <location>
        <position position="10"/>
    </location>
</feature>
<proteinExistence type="predicted"/>
<dbReference type="AlphaFoldDB" id="A0A8A4TK21"/>
<dbReference type="InterPro" id="IPR029033">
    <property type="entry name" value="His_PPase_superfam"/>
</dbReference>
<feature type="binding site" evidence="4">
    <location>
        <begin position="9"/>
        <end position="16"/>
    </location>
    <ligand>
        <name>substrate</name>
    </ligand>
</feature>
<keyword evidence="6" id="KW-1185">Reference proteome</keyword>
<keyword evidence="1" id="KW-0324">Glycolysis</keyword>
<organism evidence="5 6">
    <name type="scientific">Sulfidibacter corallicola</name>
    <dbReference type="NCBI Taxonomy" id="2818388"/>
    <lineage>
        <taxon>Bacteria</taxon>
        <taxon>Pseudomonadati</taxon>
        <taxon>Acidobacteriota</taxon>
        <taxon>Holophagae</taxon>
        <taxon>Acanthopleuribacterales</taxon>
        <taxon>Acanthopleuribacteraceae</taxon>
        <taxon>Sulfidibacter</taxon>
    </lineage>
</organism>
<dbReference type="SUPFAM" id="SSF53254">
    <property type="entry name" value="Phosphoglycerate mutase-like"/>
    <property type="match status" value="1"/>
</dbReference>
<evidence type="ECO:0000256" key="2">
    <source>
        <dbReference type="ARBA" id="ARBA00023235"/>
    </source>
</evidence>
<gene>
    <name evidence="5" type="ORF">J3U87_30495</name>
</gene>
<evidence type="ECO:0000313" key="6">
    <source>
        <dbReference type="Proteomes" id="UP000663929"/>
    </source>
</evidence>
<feature type="binding site" evidence="4">
    <location>
        <position position="59"/>
    </location>
    <ligand>
        <name>substrate</name>
    </ligand>
</feature>
<evidence type="ECO:0000256" key="3">
    <source>
        <dbReference type="PIRSR" id="PIRSR613078-1"/>
    </source>
</evidence>
<dbReference type="GO" id="GO:0016791">
    <property type="term" value="F:phosphatase activity"/>
    <property type="evidence" value="ECO:0007669"/>
    <property type="project" value="TreeGrafter"/>
</dbReference>
<name>A0A8A4TK21_SULCO</name>
<dbReference type="KEGG" id="scor:J3U87_30495"/>
<dbReference type="InterPro" id="IPR013078">
    <property type="entry name" value="His_Pase_superF_clade-1"/>
</dbReference>
<dbReference type="Gene3D" id="3.40.50.1240">
    <property type="entry name" value="Phosphoglycerate mutase-like"/>
    <property type="match status" value="1"/>
</dbReference>
<dbReference type="InterPro" id="IPR050275">
    <property type="entry name" value="PGM_Phosphatase"/>
</dbReference>
<feature type="active site" description="Proton donor/acceptor" evidence="3">
    <location>
        <position position="83"/>
    </location>
</feature>
<dbReference type="GO" id="GO:0005737">
    <property type="term" value="C:cytoplasm"/>
    <property type="evidence" value="ECO:0007669"/>
    <property type="project" value="TreeGrafter"/>
</dbReference>
<accession>A0A8A4TK21</accession>
<dbReference type="EMBL" id="CP071793">
    <property type="protein sequence ID" value="QTD49933.1"/>
    <property type="molecule type" value="Genomic_DNA"/>
</dbReference>
<keyword evidence="2" id="KW-0413">Isomerase</keyword>
<evidence type="ECO:0000256" key="1">
    <source>
        <dbReference type="ARBA" id="ARBA00023152"/>
    </source>
</evidence>
<dbReference type="SMART" id="SM00855">
    <property type="entry name" value="PGAM"/>
    <property type="match status" value="1"/>
</dbReference>
<evidence type="ECO:0000313" key="5">
    <source>
        <dbReference type="EMBL" id="QTD49933.1"/>
    </source>
</evidence>
<dbReference type="PANTHER" id="PTHR48100">
    <property type="entry name" value="BROAD-SPECIFICITY PHOSPHATASE YOR283W-RELATED"/>
    <property type="match status" value="1"/>
</dbReference>
<dbReference type="PROSITE" id="PS00175">
    <property type="entry name" value="PG_MUTASE"/>
    <property type="match status" value="1"/>
</dbReference>
<dbReference type="RefSeq" id="WP_237379564.1">
    <property type="nucleotide sequence ID" value="NZ_CP071793.1"/>
</dbReference>
<dbReference type="PANTHER" id="PTHR48100:SF1">
    <property type="entry name" value="HISTIDINE PHOSPHATASE FAMILY PROTEIN-RELATED"/>
    <property type="match status" value="1"/>
</dbReference>
<sequence>MSCHIWLVRHGETDWNLEGRIQGHTDTDLNENGRLQADRLATRLRGQRFDAVYSSDLKRARDTATPAAQALNLKVGLEERLRELNFGAYEGLKSADVRAKHPDWFKRFISTKPDFEIPDGESYRQFFDRVVGGLESLAERHPNQRLLVVTHGGCVSCALRRALPPSEKSRPLAIGNTSVTRIEIEVGEACVWRLLESEALNGALRP</sequence>
<dbReference type="InterPro" id="IPR001345">
    <property type="entry name" value="PG/BPGM_mutase_AS"/>
</dbReference>
<reference evidence="5" key="1">
    <citation type="submission" date="2021-03" db="EMBL/GenBank/DDBJ databases">
        <title>Acanthopleuribacteraceae sp. M133.</title>
        <authorList>
            <person name="Wang G."/>
        </authorList>
    </citation>
    <scope>NUCLEOTIDE SEQUENCE</scope>
    <source>
        <strain evidence="5">M133</strain>
    </source>
</reference>
<dbReference type="CDD" id="cd07067">
    <property type="entry name" value="HP_PGM_like"/>
    <property type="match status" value="1"/>
</dbReference>
<dbReference type="Pfam" id="PF00300">
    <property type="entry name" value="His_Phos_1"/>
    <property type="match status" value="1"/>
</dbReference>